<name>A0A840DKN7_9BACT</name>
<dbReference type="EMBL" id="JANUBL010000002">
    <property type="protein sequence ID" value="MCS4120705.1"/>
    <property type="molecule type" value="Genomic_DNA"/>
</dbReference>
<dbReference type="AlphaFoldDB" id="A0A840DKN7"/>
<dbReference type="EMBL" id="JANUAE010000005">
    <property type="protein sequence ID" value="MCS3710061.1"/>
    <property type="molecule type" value="Genomic_DNA"/>
</dbReference>
<evidence type="ECO:0000313" key="6">
    <source>
        <dbReference type="EMBL" id="MCS4037593.1"/>
    </source>
</evidence>
<evidence type="ECO:0000256" key="1">
    <source>
        <dbReference type="SAM" id="MobiDB-lite"/>
    </source>
</evidence>
<comment type="caution">
    <text evidence="5">The sequence shown here is derived from an EMBL/GenBank/DDBJ whole genome shotgun (WGS) entry which is preliminary data.</text>
</comment>
<feature type="compositionally biased region" description="Low complexity" evidence="1">
    <location>
        <begin position="125"/>
        <end position="134"/>
    </location>
</feature>
<feature type="transmembrane region" description="Helical" evidence="2">
    <location>
        <begin position="36"/>
        <end position="59"/>
    </location>
</feature>
<evidence type="ECO:0000313" key="3">
    <source>
        <dbReference type="EMBL" id="MCS3679010.1"/>
    </source>
</evidence>
<keyword evidence="2" id="KW-1133">Transmembrane helix</keyword>
<dbReference type="Proteomes" id="UP001155034">
    <property type="component" value="Unassembled WGS sequence"/>
</dbReference>
<dbReference type="GeneID" id="83728020"/>
<reference evidence="5" key="1">
    <citation type="submission" date="2022-08" db="EMBL/GenBank/DDBJ databases">
        <title>Genomic Encyclopedia of Type Strains, Phase V (KMG-V): Genome sequencing to study the core and pangenomes of soil and plant-associated prokaryotes.</title>
        <authorList>
            <person name="Whitman W."/>
        </authorList>
    </citation>
    <scope>NUCLEOTIDE SEQUENCE</scope>
    <source>
        <strain evidence="3">0</strain>
        <strain evidence="5">SP2016B</strain>
        <strain evidence="6">SP3012</strain>
        <strain evidence="7">SP3026</strain>
        <strain evidence="4">SP3049</strain>
    </source>
</reference>
<dbReference type="Proteomes" id="UP001155057">
    <property type="component" value="Unassembled WGS sequence"/>
</dbReference>
<feature type="region of interest" description="Disordered" evidence="1">
    <location>
        <begin position="105"/>
        <end position="134"/>
    </location>
</feature>
<dbReference type="Proteomes" id="UP001155027">
    <property type="component" value="Unassembled WGS sequence"/>
</dbReference>
<dbReference type="EMBL" id="JANUBF010000022">
    <property type="protein sequence ID" value="MCS4037593.1"/>
    <property type="molecule type" value="Genomic_DNA"/>
</dbReference>
<protein>
    <submittedName>
        <fullName evidence="5">Uncharacterized protein</fullName>
    </submittedName>
</protein>
<dbReference type="OMA" id="MLIGFQV"/>
<dbReference type="EMBL" id="JANTYZ010000030">
    <property type="protein sequence ID" value="MCS3867005.1"/>
    <property type="molecule type" value="Genomic_DNA"/>
</dbReference>
<dbReference type="Proteomes" id="UP001155144">
    <property type="component" value="Unassembled WGS sequence"/>
</dbReference>
<evidence type="ECO:0000313" key="5">
    <source>
        <dbReference type="EMBL" id="MCS3867005.1"/>
    </source>
</evidence>
<sequence>MSESPAPPDEPSRSEVVRDVVIFQAKLWLEGFKDVALMPLSFGAAVLDFVFGSSTLYAVMKLGDRFERWVHLYGALGDEAGTEGPEGDLRSLDHLLNEAANGIEDQALGARAAPDPPPASEDDAAAPSDSRSGG</sequence>
<gene>
    <name evidence="7" type="ORF">GGP45_001047</name>
    <name evidence="4" type="ORF">GGP61_001665</name>
    <name evidence="3" type="ORF">GGP71_002953</name>
    <name evidence="5" type="ORF">GGP82_003588</name>
    <name evidence="6" type="ORF">GGQ01_002676</name>
</gene>
<evidence type="ECO:0000256" key="2">
    <source>
        <dbReference type="SAM" id="Phobius"/>
    </source>
</evidence>
<dbReference type="EMBL" id="JANUAU010000011">
    <property type="protein sequence ID" value="MCS3679010.1"/>
    <property type="molecule type" value="Genomic_DNA"/>
</dbReference>
<evidence type="ECO:0000313" key="8">
    <source>
        <dbReference type="Proteomes" id="UP001155034"/>
    </source>
</evidence>
<keyword evidence="2" id="KW-0472">Membrane</keyword>
<organism evidence="5 8">
    <name type="scientific">Salinibacter ruber</name>
    <dbReference type="NCBI Taxonomy" id="146919"/>
    <lineage>
        <taxon>Bacteria</taxon>
        <taxon>Pseudomonadati</taxon>
        <taxon>Rhodothermota</taxon>
        <taxon>Rhodothermia</taxon>
        <taxon>Rhodothermales</taxon>
        <taxon>Salinibacteraceae</taxon>
        <taxon>Salinibacter</taxon>
    </lineage>
</organism>
<dbReference type="Proteomes" id="UP001155040">
    <property type="component" value="Unassembled WGS sequence"/>
</dbReference>
<dbReference type="RefSeq" id="WP_011403869.1">
    <property type="nucleotide sequence ID" value="NZ_CALTRY010000003.1"/>
</dbReference>
<evidence type="ECO:0000313" key="4">
    <source>
        <dbReference type="EMBL" id="MCS3710061.1"/>
    </source>
</evidence>
<proteinExistence type="predicted"/>
<evidence type="ECO:0000313" key="7">
    <source>
        <dbReference type="EMBL" id="MCS4120705.1"/>
    </source>
</evidence>
<keyword evidence="2" id="KW-0812">Transmembrane</keyword>
<accession>A0A840DKN7</accession>